<protein>
    <submittedName>
        <fullName evidence="2">DUF1911 domain-containing protein</fullName>
    </submittedName>
</protein>
<reference evidence="2 3" key="1">
    <citation type="submission" date="2019-06" db="EMBL/GenBank/DDBJ databases">
        <title>Genome sequence of Janthinobacterium lividum UCD_MED1.</title>
        <authorList>
            <person name="De Leon M.E."/>
            <person name="Jospin G."/>
        </authorList>
    </citation>
    <scope>NUCLEOTIDE SEQUENCE [LARGE SCALE GENOMIC DNA]</scope>
    <source>
        <strain evidence="2 3">UCD_MED1</strain>
    </source>
</reference>
<dbReference type="Pfam" id="PF08929">
    <property type="entry name" value="PoNi_C"/>
    <property type="match status" value="1"/>
</dbReference>
<evidence type="ECO:0000259" key="1">
    <source>
        <dbReference type="Pfam" id="PF08929"/>
    </source>
</evidence>
<sequence length="305" mass="35671">MKNPPFDDRRRQQFLCRQLYEKTLENSRALLQVQLRNKESAECAGDTSLACHFLYLENFWIWMLDYTAGVPIEELAPRLSDIVDRFSEWNEADQHQQKKMLSQYPEYGPYKYRAAPNFGDLSDYEDTLQLLSVAILLRDQRSVMRIIRIFRSHRGQDGLFEQLIGAYVDDEMPLDTCVLGQPYETLLQTVYEGDEGATQTLIKKYLKQWYPAMKDHPRWYNGHLRISDEGYAPYYGYWAFEAGATVFLLDLDDSSIDHFAYPTDIVAYGRALREENRYTSIDMTAADDVGHVESKQPCHDTDFRE</sequence>
<dbReference type="InterPro" id="IPR015025">
    <property type="entry name" value="PoNi_C"/>
</dbReference>
<evidence type="ECO:0000313" key="2">
    <source>
        <dbReference type="EMBL" id="TNC72923.1"/>
    </source>
</evidence>
<name>A0A5C4NE58_9BURK</name>
<feature type="domain" description="PoNi C-terminal" evidence="1">
    <location>
        <begin position="156"/>
        <end position="264"/>
    </location>
</feature>
<evidence type="ECO:0000313" key="3">
    <source>
        <dbReference type="Proteomes" id="UP000305681"/>
    </source>
</evidence>
<dbReference type="EMBL" id="VDGE01000014">
    <property type="protein sequence ID" value="TNC72923.1"/>
    <property type="molecule type" value="Genomic_DNA"/>
</dbReference>
<dbReference type="SUPFAM" id="SSF140731">
    <property type="entry name" value="PA2201 C-terminal domain-like"/>
    <property type="match status" value="1"/>
</dbReference>
<dbReference type="AlphaFoldDB" id="A0A5C4NE58"/>
<dbReference type="RefSeq" id="WP_139092435.1">
    <property type="nucleotide sequence ID" value="NZ_VDGE01000014.1"/>
</dbReference>
<gene>
    <name evidence="2" type="ORF">FHI69_25340</name>
</gene>
<accession>A0A5C4NE58</accession>
<proteinExistence type="predicted"/>
<organism evidence="2 3">
    <name type="scientific">Janthinobacterium lividum</name>
    <dbReference type="NCBI Taxonomy" id="29581"/>
    <lineage>
        <taxon>Bacteria</taxon>
        <taxon>Pseudomonadati</taxon>
        <taxon>Pseudomonadota</taxon>
        <taxon>Betaproteobacteria</taxon>
        <taxon>Burkholderiales</taxon>
        <taxon>Oxalobacteraceae</taxon>
        <taxon>Janthinobacterium</taxon>
    </lineage>
</organism>
<comment type="caution">
    <text evidence="2">The sequence shown here is derived from an EMBL/GenBank/DDBJ whole genome shotgun (WGS) entry which is preliminary data.</text>
</comment>
<dbReference type="Proteomes" id="UP000305681">
    <property type="component" value="Unassembled WGS sequence"/>
</dbReference>
<dbReference type="InterPro" id="IPR028983">
    <property type="entry name" value="PA2201-like_C"/>
</dbReference>
<dbReference type="Gene3D" id="1.10.3920.10">
    <property type="entry name" value="PA2201 C-terminal domain-like"/>
    <property type="match status" value="1"/>
</dbReference>